<evidence type="ECO:0000256" key="6">
    <source>
        <dbReference type="ARBA" id="ARBA00047949"/>
    </source>
</evidence>
<evidence type="ECO:0000256" key="4">
    <source>
        <dbReference type="ARBA" id="ARBA00022679"/>
    </source>
</evidence>
<comment type="function">
    <text evidence="1">Catalyzes the last step of tRNA splicing, the transfer of the splice junction 2'-phosphate from ligated tRNA to NAD to produce ADP-ribose 1''-2'' cyclic phosphate.</text>
</comment>
<feature type="region of interest" description="Disordered" evidence="7">
    <location>
        <begin position="704"/>
        <end position="746"/>
    </location>
</feature>
<dbReference type="InterPro" id="IPR002745">
    <property type="entry name" value="Ptrans_KptA/Tpt1"/>
</dbReference>
<evidence type="ECO:0000313" key="9">
    <source>
        <dbReference type="Proteomes" id="UP000078240"/>
    </source>
</evidence>
<comment type="catalytic activity">
    <reaction evidence="6">
        <text>2'-phospho-[ligated tRNA] + NAD(+) = mature tRNA + ADP-alpha-D-ribose 1'',2''-cyclic phosphate + nicotinamide</text>
        <dbReference type="Rhea" id="RHEA:23324"/>
        <dbReference type="Rhea" id="RHEA-COMP:11106"/>
        <dbReference type="Rhea" id="RHEA-COMP:11107"/>
        <dbReference type="ChEBI" id="CHEBI:17154"/>
        <dbReference type="ChEBI" id="CHEBI:57540"/>
        <dbReference type="ChEBI" id="CHEBI:76596"/>
        <dbReference type="ChEBI" id="CHEBI:82883"/>
        <dbReference type="ChEBI" id="CHEBI:85027"/>
        <dbReference type="EC" id="2.7.1.160"/>
    </reaction>
</comment>
<reference evidence="8 9" key="1">
    <citation type="submission" date="2016-01" db="EMBL/GenBank/DDBJ databases">
        <title>Biosynthesis of antibiotic leucinostatins and their inhibition on Phytophthora in bio-control Purpureocillium lilacinum.</title>
        <authorList>
            <person name="Wang G."/>
            <person name="Liu Z."/>
            <person name="Lin R."/>
            <person name="Li E."/>
            <person name="Mao Z."/>
            <person name="Ling J."/>
            <person name="Yin W."/>
            <person name="Xie B."/>
        </authorList>
    </citation>
    <scope>NUCLEOTIDE SEQUENCE [LARGE SCALE GENOMIC DNA]</scope>
    <source>
        <strain evidence="8">PLBJ-1</strain>
    </source>
</reference>
<dbReference type="EMBL" id="LSBH01000002">
    <property type="protein sequence ID" value="OAQ84557.1"/>
    <property type="molecule type" value="Genomic_DNA"/>
</dbReference>
<evidence type="ECO:0000256" key="1">
    <source>
        <dbReference type="ARBA" id="ARBA00003343"/>
    </source>
</evidence>
<protein>
    <recommendedName>
        <fullName evidence="3">2'-phosphotransferase</fullName>
        <ecNumber evidence="3">2.7.1.160</ecNumber>
    </recommendedName>
</protein>
<evidence type="ECO:0000256" key="2">
    <source>
        <dbReference type="ARBA" id="ARBA00009836"/>
    </source>
</evidence>
<feature type="compositionally biased region" description="Gly residues" evidence="7">
    <location>
        <begin position="722"/>
        <end position="746"/>
    </location>
</feature>
<dbReference type="PANTHER" id="PTHR12684:SF2">
    <property type="entry name" value="TRNA 2'-PHOSPHOTRANSFERASE 1"/>
    <property type="match status" value="1"/>
</dbReference>
<dbReference type="GO" id="GO:0000215">
    <property type="term" value="F:tRNA 2'-phosphotransferase activity"/>
    <property type="evidence" value="ECO:0007669"/>
    <property type="project" value="UniProtKB-EC"/>
</dbReference>
<dbReference type="Pfam" id="PF01885">
    <property type="entry name" value="PTS_2-RNA"/>
    <property type="match status" value="1"/>
</dbReference>
<dbReference type="AlphaFoldDB" id="A0A179H2T4"/>
<feature type="compositionally biased region" description="Basic and acidic residues" evidence="7">
    <location>
        <begin position="438"/>
        <end position="460"/>
    </location>
</feature>
<proteinExistence type="inferred from homology"/>
<dbReference type="InterPro" id="IPR042080">
    <property type="entry name" value="RNA_2'-PTrans_N"/>
</dbReference>
<feature type="region of interest" description="Disordered" evidence="7">
    <location>
        <begin position="423"/>
        <end position="485"/>
    </location>
</feature>
<feature type="compositionally biased region" description="Gly residues" evidence="7">
    <location>
        <begin position="467"/>
        <end position="481"/>
    </location>
</feature>
<name>A0A179H2T4_PURLI</name>
<evidence type="ECO:0000256" key="5">
    <source>
        <dbReference type="ARBA" id="ARBA00023027"/>
    </source>
</evidence>
<evidence type="ECO:0000256" key="7">
    <source>
        <dbReference type="SAM" id="MobiDB-lite"/>
    </source>
</evidence>
<comment type="caution">
    <text evidence="8">The sequence shown here is derived from an EMBL/GenBank/DDBJ whole genome shotgun (WGS) entry which is preliminary data.</text>
</comment>
<comment type="similarity">
    <text evidence="2">Belongs to the KptA/TPT1 family.</text>
</comment>
<dbReference type="PANTHER" id="PTHR12684">
    <property type="entry name" value="PUTATIVE PHOSPHOTRANSFERASE"/>
    <property type="match status" value="1"/>
</dbReference>
<dbReference type="Gene3D" id="2.120.10.80">
    <property type="entry name" value="Kelch-type beta propeller"/>
    <property type="match status" value="2"/>
</dbReference>
<dbReference type="Gene3D" id="3.20.170.30">
    <property type="match status" value="1"/>
</dbReference>
<keyword evidence="4 8" id="KW-0808">Transferase</keyword>
<dbReference type="InterPro" id="IPR015915">
    <property type="entry name" value="Kelch-typ_b-propeller"/>
</dbReference>
<organism evidence="8 9">
    <name type="scientific">Purpureocillium lilacinum</name>
    <name type="common">Paecilomyces lilacinus</name>
    <dbReference type="NCBI Taxonomy" id="33203"/>
    <lineage>
        <taxon>Eukaryota</taxon>
        <taxon>Fungi</taxon>
        <taxon>Dikarya</taxon>
        <taxon>Ascomycota</taxon>
        <taxon>Pezizomycotina</taxon>
        <taxon>Sordariomycetes</taxon>
        <taxon>Hypocreomycetidae</taxon>
        <taxon>Hypocreales</taxon>
        <taxon>Ophiocordycipitaceae</taxon>
        <taxon>Purpureocillium</taxon>
    </lineage>
</organism>
<evidence type="ECO:0000256" key="3">
    <source>
        <dbReference type="ARBA" id="ARBA00012007"/>
    </source>
</evidence>
<keyword evidence="5" id="KW-0520">NAD</keyword>
<dbReference type="SUPFAM" id="SSF56399">
    <property type="entry name" value="ADP-ribosylation"/>
    <property type="match status" value="1"/>
</dbReference>
<dbReference type="InterPro" id="IPR042081">
    <property type="entry name" value="RNA_2'-PTrans_C"/>
</dbReference>
<dbReference type="InterPro" id="IPR011043">
    <property type="entry name" value="Gal_Oxase/kelch_b-propeller"/>
</dbReference>
<sequence length="746" mass="80007">MARPDTLQRRDDNTNPFRRRALHKIAVLGDYLYMEGGETSTYVDGQMQHGAPSIPSENTISIPLDTSWSLSSTTNLTIPGHDPPPRNMFGLWADAKAGVLYRYGGEKSYNANVSLENQALWKFAPNNGGGGLWSVERPQNPEVFDGRPLGTRGASAFCDGGFGVYIGGFGNVATDRRFANVTWPDSEPVPGMMTYNATTKVWSKEEVVDPSSKEADSKGRFTTGEAQCVTGFGPNPIVVALGGWYADFQTVSMYDTVKEKWFWQRAGGSVPRVRENYCAVGVRGPQGTFEIFIHGGINSADGTLSDTFVLSLPAFTWFKVDVNAPARMDHACAVVGKRQMLISGGLAVQWDWKTNDEWVGARKVLDMTALEFRDGGYDAGAGVYEPAQVIKDWYYKGHIGLADTDTDTNTTLYALGLNGAISRSDSRPRTMADPVGDEAARGMEHLDLEDKVRDRSDRSQGRRGGRGGKGGGRGGGGGGAQGRDVQVSRALSRLLRHQAANAGIKLDGEGFAPLDQVLAWGPLKSLQVTLADVQSIVATNEKQRFALKPNPTPSPGAATIPAGEWLIRANQGHSIRLESSSLLEPVTFEQGNVPARVLHGTYFAFWPAIEASGGLRPMGRNHVHCSAGVPGEDDGVVSGMRGDAELLVEVDVEASLREGGVAWWRSDNGVLLTEGDAEGVLSSRFFKRVTGRKVDVGVLWEDGERKADLPPGIKGRVPQGKGPRGPGGGGRGGRGGRGGPSRGSST</sequence>
<evidence type="ECO:0000313" key="8">
    <source>
        <dbReference type="EMBL" id="OAQ84557.1"/>
    </source>
</evidence>
<gene>
    <name evidence="8" type="ORF">VFPBJ_03325</name>
</gene>
<dbReference type="Proteomes" id="UP000078240">
    <property type="component" value="Unassembled WGS sequence"/>
</dbReference>
<dbReference type="GO" id="GO:0006388">
    <property type="term" value="P:tRNA splicing, via endonucleolytic cleavage and ligation"/>
    <property type="evidence" value="ECO:0007669"/>
    <property type="project" value="TreeGrafter"/>
</dbReference>
<dbReference type="EC" id="2.7.1.160" evidence="3"/>
<dbReference type="SUPFAM" id="SSF117281">
    <property type="entry name" value="Kelch motif"/>
    <property type="match status" value="1"/>
</dbReference>
<dbReference type="Gene3D" id="1.10.10.970">
    <property type="entry name" value="RNA 2'-phosphotransferase, Tpt1/KptA family, N-terminal domain"/>
    <property type="match status" value="1"/>
</dbReference>
<dbReference type="SUPFAM" id="SSF50965">
    <property type="entry name" value="Galactose oxidase, central domain"/>
    <property type="match status" value="1"/>
</dbReference>
<accession>A0A179H2T4</accession>